<keyword evidence="6" id="KW-0444">Lipid biosynthesis</keyword>
<evidence type="ECO:0000256" key="2">
    <source>
        <dbReference type="ARBA" id="ARBA00004514"/>
    </source>
</evidence>
<dbReference type="InterPro" id="IPR005482">
    <property type="entry name" value="Biotin_COase_C"/>
</dbReference>
<dbReference type="Gene3D" id="2.40.460.10">
    <property type="entry name" value="Biotin dependent carboxylase carboxyltransferase"/>
    <property type="match status" value="1"/>
</dbReference>
<keyword evidence="8" id="KW-0597">Phosphoprotein</keyword>
<comment type="subcellular location">
    <subcellularLocation>
        <location evidence="2">Cytoplasm</location>
        <location evidence="2">Cytosol</location>
    </subcellularLocation>
</comment>
<dbReference type="PANTHER" id="PTHR45728:SF3">
    <property type="entry name" value="ACETYL-COA CARBOXYLASE"/>
    <property type="match status" value="1"/>
</dbReference>
<feature type="domain" description="CoA carboxyltransferase N-terminal" evidence="28">
    <location>
        <begin position="1528"/>
        <end position="1868"/>
    </location>
</feature>
<dbReference type="InterPro" id="IPR011053">
    <property type="entry name" value="Single_hybrid_motif"/>
</dbReference>
<dbReference type="CDD" id="cd06850">
    <property type="entry name" value="biotinyl_domain"/>
    <property type="match status" value="1"/>
</dbReference>
<evidence type="ECO:0000256" key="9">
    <source>
        <dbReference type="ARBA" id="ARBA00022598"/>
    </source>
</evidence>
<keyword evidence="17" id="KW-0464">Manganese</keyword>
<dbReference type="PROSITE" id="PS50989">
    <property type="entry name" value="COA_CT_CTER"/>
    <property type="match status" value="1"/>
</dbReference>
<dbReference type="InterPro" id="IPR049076">
    <property type="entry name" value="ACCA"/>
</dbReference>
<evidence type="ECO:0000256" key="5">
    <source>
        <dbReference type="ARBA" id="ARBA00022490"/>
    </source>
</evidence>
<dbReference type="PROSITE" id="PS00867">
    <property type="entry name" value="CPSASE_2"/>
    <property type="match status" value="1"/>
</dbReference>
<dbReference type="InterPro" id="IPR011054">
    <property type="entry name" value="Rudment_hybrid_motif"/>
</dbReference>
<keyword evidence="16" id="KW-0275">Fatty acid biosynthesis</keyword>
<keyword evidence="31" id="KW-1185">Reference proteome</keyword>
<feature type="compositionally biased region" description="Basic and acidic residues" evidence="24">
    <location>
        <begin position="2307"/>
        <end position="2347"/>
    </location>
</feature>
<dbReference type="Pfam" id="PF21385">
    <property type="entry name" value="ACCA_BT"/>
    <property type="match status" value="1"/>
</dbReference>
<evidence type="ECO:0000259" key="29">
    <source>
        <dbReference type="PROSITE" id="PS50989"/>
    </source>
</evidence>
<dbReference type="PROSITE" id="PS50968">
    <property type="entry name" value="BIOTINYL_LIPOYL"/>
    <property type="match status" value="1"/>
</dbReference>
<dbReference type="Pfam" id="PF08326">
    <property type="entry name" value="ACC_central"/>
    <property type="match status" value="1"/>
</dbReference>
<dbReference type="Pfam" id="PF02786">
    <property type="entry name" value="CPSase_L_D2"/>
    <property type="match status" value="1"/>
</dbReference>
<feature type="domain" description="Biotin carboxylation" evidence="27">
    <location>
        <begin position="47"/>
        <end position="554"/>
    </location>
</feature>
<keyword evidence="18" id="KW-0092">Biotin</keyword>
<keyword evidence="11 23" id="KW-0547">Nucleotide-binding</keyword>
<dbReference type="GO" id="GO:0004075">
    <property type="term" value="F:biotin carboxylase activity"/>
    <property type="evidence" value="ECO:0007669"/>
    <property type="project" value="UniProtKB-EC"/>
</dbReference>
<evidence type="ECO:0000256" key="21">
    <source>
        <dbReference type="ARBA" id="ARBA00048600"/>
    </source>
</evidence>
<comment type="pathway">
    <text evidence="3">Lipid metabolism; malonyl-CoA biosynthesis; malonyl-CoA from acetyl-CoA: step 1/1.</text>
</comment>
<dbReference type="Gene3D" id="3.90.226.10">
    <property type="entry name" value="2-enoyl-CoA Hydratase, Chain A, domain 1"/>
    <property type="match status" value="2"/>
</dbReference>
<evidence type="ECO:0000259" key="25">
    <source>
        <dbReference type="PROSITE" id="PS50968"/>
    </source>
</evidence>
<evidence type="ECO:0000256" key="14">
    <source>
        <dbReference type="ARBA" id="ARBA00022842"/>
    </source>
</evidence>
<keyword evidence="5" id="KW-0963">Cytoplasm</keyword>
<dbReference type="GO" id="GO:0005829">
    <property type="term" value="C:cytosol"/>
    <property type="evidence" value="ECO:0007669"/>
    <property type="project" value="UniProtKB-SubCell"/>
</dbReference>
<keyword evidence="12" id="KW-0276">Fatty acid metabolism</keyword>
<evidence type="ECO:0000256" key="15">
    <source>
        <dbReference type="ARBA" id="ARBA00023098"/>
    </source>
</evidence>
<evidence type="ECO:0000256" key="10">
    <source>
        <dbReference type="ARBA" id="ARBA00022723"/>
    </source>
</evidence>
<dbReference type="SUPFAM" id="SSF52440">
    <property type="entry name" value="PreATP-grasp domain"/>
    <property type="match status" value="1"/>
</dbReference>
<comment type="catalytic activity">
    <reaction evidence="20">
        <text>hydrogencarbonate + acetyl-CoA + ATP = malonyl-CoA + ADP + phosphate + H(+)</text>
        <dbReference type="Rhea" id="RHEA:11308"/>
        <dbReference type="ChEBI" id="CHEBI:15378"/>
        <dbReference type="ChEBI" id="CHEBI:17544"/>
        <dbReference type="ChEBI" id="CHEBI:30616"/>
        <dbReference type="ChEBI" id="CHEBI:43474"/>
        <dbReference type="ChEBI" id="CHEBI:57288"/>
        <dbReference type="ChEBI" id="CHEBI:57384"/>
        <dbReference type="ChEBI" id="CHEBI:456216"/>
        <dbReference type="EC" id="6.4.1.2"/>
    </reaction>
</comment>
<comment type="function">
    <text evidence="22">Multifunctional enzyme that catalyzes the carboxylation of acetyl-CoA, forming malonyl-CoA, which is used in the plastid for fatty acid synthesis and in the cytosol in various biosynthetic pathways including fatty acid elongation.</text>
</comment>
<dbReference type="SUPFAM" id="SSF51246">
    <property type="entry name" value="Rudiment single hybrid motif"/>
    <property type="match status" value="1"/>
</dbReference>
<comment type="cofactor">
    <cofactor evidence="1">
        <name>biotin</name>
        <dbReference type="ChEBI" id="CHEBI:57586"/>
    </cofactor>
</comment>
<evidence type="ECO:0000256" key="7">
    <source>
        <dbReference type="ARBA" id="ARBA00022533"/>
    </source>
</evidence>
<dbReference type="PROSITE" id="PS50979">
    <property type="entry name" value="BC"/>
    <property type="match status" value="1"/>
</dbReference>
<evidence type="ECO:0000259" key="27">
    <source>
        <dbReference type="PROSITE" id="PS50979"/>
    </source>
</evidence>
<dbReference type="SMART" id="SM00878">
    <property type="entry name" value="Biotin_carb_C"/>
    <property type="match status" value="1"/>
</dbReference>
<dbReference type="InterPro" id="IPR005479">
    <property type="entry name" value="CPAse_ATP-bd"/>
</dbReference>
<reference evidence="30 31" key="1">
    <citation type="submission" date="2023-10" db="EMBL/GenBank/DDBJ databases">
        <title>Chromosome-scale genome assembly provides insights into flower coloration mechanisms of Canna indica.</title>
        <authorList>
            <person name="Li C."/>
        </authorList>
    </citation>
    <scope>NUCLEOTIDE SEQUENCE [LARGE SCALE GENOMIC DNA]</scope>
    <source>
        <tissue evidence="30">Flower</tissue>
    </source>
</reference>
<comment type="catalytic activity">
    <reaction evidence="21">
        <text>N(6)-biotinyl-L-lysyl-[protein] + hydrogencarbonate + ATP = N(6)-carboxybiotinyl-L-lysyl-[protein] + ADP + phosphate + H(+)</text>
        <dbReference type="Rhea" id="RHEA:13501"/>
        <dbReference type="Rhea" id="RHEA-COMP:10505"/>
        <dbReference type="Rhea" id="RHEA-COMP:10506"/>
        <dbReference type="ChEBI" id="CHEBI:15378"/>
        <dbReference type="ChEBI" id="CHEBI:17544"/>
        <dbReference type="ChEBI" id="CHEBI:30616"/>
        <dbReference type="ChEBI" id="CHEBI:43474"/>
        <dbReference type="ChEBI" id="CHEBI:83144"/>
        <dbReference type="ChEBI" id="CHEBI:83145"/>
        <dbReference type="ChEBI" id="CHEBI:456216"/>
        <dbReference type="EC" id="6.3.4.14"/>
    </reaction>
</comment>
<feature type="domain" description="CoA carboxyltransferase C-terminal" evidence="29">
    <location>
        <begin position="1872"/>
        <end position="2187"/>
    </location>
</feature>
<dbReference type="FunFam" id="3.90.226.10:FF:000010">
    <property type="entry name" value="acetyl-CoA carboxylase isoform X2"/>
    <property type="match status" value="1"/>
</dbReference>
<evidence type="ECO:0000313" key="31">
    <source>
        <dbReference type="Proteomes" id="UP001327560"/>
    </source>
</evidence>
<dbReference type="InterPro" id="IPR011761">
    <property type="entry name" value="ATP-grasp"/>
</dbReference>
<dbReference type="PANTHER" id="PTHR45728">
    <property type="entry name" value="ACETYL-COA CARBOXYLASE, ISOFORM A"/>
    <property type="match status" value="1"/>
</dbReference>
<dbReference type="GO" id="GO:0005524">
    <property type="term" value="F:ATP binding"/>
    <property type="evidence" value="ECO:0007669"/>
    <property type="project" value="UniProtKB-UniRule"/>
</dbReference>
<evidence type="ECO:0000256" key="6">
    <source>
        <dbReference type="ARBA" id="ARBA00022516"/>
    </source>
</evidence>
<evidence type="ECO:0000256" key="8">
    <source>
        <dbReference type="ARBA" id="ARBA00022553"/>
    </source>
</evidence>
<dbReference type="Pfam" id="PF01039">
    <property type="entry name" value="Carboxyl_trans"/>
    <property type="match status" value="1"/>
</dbReference>
<dbReference type="Gene3D" id="3.90.1770.10">
    <property type="entry name" value="PreATP-grasp domain"/>
    <property type="match status" value="1"/>
</dbReference>
<dbReference type="SUPFAM" id="SSF51230">
    <property type="entry name" value="Single hybrid motif"/>
    <property type="match status" value="1"/>
</dbReference>
<dbReference type="InterPro" id="IPR013815">
    <property type="entry name" value="ATP_grasp_subdomain_1"/>
</dbReference>
<dbReference type="Gene3D" id="2.40.50.100">
    <property type="match status" value="1"/>
</dbReference>
<keyword evidence="7" id="KW-0021">Allosteric enzyme</keyword>
<dbReference type="Pfam" id="PF02785">
    <property type="entry name" value="Biotin_carb_C"/>
    <property type="match status" value="1"/>
</dbReference>
<evidence type="ECO:0000256" key="24">
    <source>
        <dbReference type="SAM" id="MobiDB-lite"/>
    </source>
</evidence>
<name>A0AAQ3K644_9LILI</name>
<keyword evidence="19" id="KW-0511">Multifunctional enzyme</keyword>
<dbReference type="InterPro" id="IPR029045">
    <property type="entry name" value="ClpP/crotonase-like_dom_sf"/>
</dbReference>
<dbReference type="InterPro" id="IPR011762">
    <property type="entry name" value="COA_CT_N"/>
</dbReference>
<evidence type="ECO:0000256" key="17">
    <source>
        <dbReference type="ARBA" id="ARBA00023211"/>
    </source>
</evidence>
<evidence type="ECO:0000259" key="28">
    <source>
        <dbReference type="PROSITE" id="PS50980"/>
    </source>
</evidence>
<evidence type="ECO:0000256" key="11">
    <source>
        <dbReference type="ARBA" id="ARBA00022741"/>
    </source>
</evidence>
<dbReference type="InterPro" id="IPR011763">
    <property type="entry name" value="COA_CT_C"/>
</dbReference>
<dbReference type="FunFam" id="3.30.1490.20:FF:000003">
    <property type="entry name" value="acetyl-CoA carboxylase isoform X1"/>
    <property type="match status" value="1"/>
</dbReference>
<evidence type="ECO:0000256" key="3">
    <source>
        <dbReference type="ARBA" id="ARBA00004956"/>
    </source>
</evidence>
<sequence>MSEAQRGPIMAEALRMNGLLNGSFKVRYADTLSKVDDFCKALGGKTPIHSILVANNGMAAVKFMRSIRTWAYETFGTEKAILLVAMATPEDLKINAEHIRIADQFVEVPGGTNNNNYANVQLIVELAEITRVSAVWPGWGHASENPELPDALYAKGIIFLGPPAAPMASLGDKIGSSLIAQAAGVPTLPWSGSHVRIPPESCLDSIPEEIYREACVYTTEEAVASCQVVGYPAMIKASWGGGGKGIRKVHNDDEVRALFKQVQGEVPGSPIFIMKVASQSRHLEVQLLCDQYGNVAALHSRDCSVQRRHQKIIEEGPITVAPPETVKQLEQAARRLAKCVGYVGAATVEYLYSMETGEYYFLELNPRLQVEHPVTEWIAEVNLPAAQVAVGMGIPLWQIPEIRRFYGMDNGGGYDAWKKTSLVATPFDFDKAESAWPKGHCVAVRVTSEDPDDGFKPTSGKVQELSFKSKPNVWAYFSVKSGGGIHEFSDSQFGHVFAFGESRALAIANMVLGLKEIQIRGEIHTNVDYTIDLLNSSEYRDNKIHTGWLDSRIAMRVRAERPPWYLSVVGGALYKASTSSAAIVSEYVGYLGKGQIPPKHISLVNSDVTLNIEGSKYTIGMVRSGPGSYKLKMNGSEIEAEIHTLRDGGLLMQARILIFFYCICQIYCYLDGNSHVIYAEEEAAGTRLLIDGRTCLLQNDHDPSKLVAETPCKLLRFLVSDGAHVETDKPYAEVEVMKMCMPLLLPASGVIHFVMSEGQAMQAGDLIARLDLDDPSAVRRAEPFHGTFPTLGPPTAVSGKVHQRCAASLNAARMILAGYEHNINEVVQNLLHCLDSPELPFLQWQESMSVLATRLPKDLRNEFDLKYKEYEATPTLQNNRDFPAKLLKGVLENYLLSCTEKEKATQERLVEPLMSLVKSYEGGRERHARIIVRSLFEEYLSVEELFSDCIQADVIERLRLQHKKDLLKVVDIVLSHQGVKSKNKLILRLMEAMVYPNPAAYHDLLIRFSSLNHTSYSELALKASQLLEQTKLSQLRTSIARSLSELEMFTEEGERLSTPRRKSAINERMEDLVSAPLAVEDALIAFFDHTDPTLHRRVVETYIRRLYQPYLIKESVRMQWHRSGLIASWEFAQEHIEKKNESEGSSNYESLMEQHCVKRWGAMVIIKSLQLLPAAISTALKETSHYLNSGHAIITNGLPEHANKGNMLHVALVGINNQMSTLQDSGDEDQAQERINKLAKILKEKALGSDLQDAGVGVISCIIQRDEGRAPMRHSFHWSAQRRYYEEEPLLRHLEPPLSTFLELEKLKGYRNLQYTPSRDRQWHLYTVLDDAINPVIRRMFLRTLLRQPSTACGFTSSPSIDVEINRAHPYLSFTSISILRSLLAALEELELHVHNTTIRSDHSHMYIRILREQVSHDLLPPTRMLELDSCQDEATVCMILKEMALKIHELVGVRMHRLAVCEWEVKLWLNSDGIANGAWRIVVTNVTGHTCTIHVYREVEDSNSHEMVYHSASAVYGPLHGVPLNALYQPLGFIDQKRFVARKNSTTYCYDFPLAFETALRRSWASYASSNIRKNDDKDLIKVTELIFANDHGAWGTPLVPVTRSSGLNNVGMIAWLMEMSTPEFPDGRQIIIVANDITFKAGSFGPREDAFFTAVTNLACDKKLPLIYLAANSGARIGAAEEVRSCFRVGWSDESCPERGFQYIYLTPEDYNRIGSSVIAHELKLRNGETRWVIDTIVGKADDLGVENLSGSGAIASVYSKAYNEIFTLTYVTGRTVGIGAYLARLGMRCIQRLDQPIILTGFSALNKLLGREVYSSQMQLGGPKIMATNGVVHLTVSDDLEGISSILRWLSYVPPYIGGPLPILRSLDPPERSVEYIPDNSCDPRSAICGSYGNNGKWLGGIFDKDSFIETLEGWAKTVVTGRAKLGGIPVGIIAVETQTVTQVIPADPGQLDSHERVVAQAGQVWFPDSATKTAQALLDFNHEELPLFILANWRGFSGGQRDLFEGILQAGSTIVENLRTYKQPVFVYIPMTGELRGGAWVVVDSKINPDHIEMYAERTAKGNVLEPEGMIEIKFRTKDLIACMGRLDPEIISLKTKLQDAKAGRISGDVEAIGKRIMTRERKLLPVYTQIATQFAELHDTSLRMAAKGIIKKVVDWESSRYFFYKRLHRRVSEGSLVRTIKCAAGEQLSNTSAIELLKKWFLASEKVGEVGGTWEDDHAFFSWKDDPKNYEKYLEELRVQKVFKQLMDLGESASDLQILPQCVASVLSKPPQMCFTVGTKHSRESKEKRKWKEEKRKLLEKEEKRKEKEEERKGREEKEKKEKEKERKWKEKEEEKKRLEKEKKKKEKLKRKRQREERCKK</sequence>
<evidence type="ECO:0000256" key="13">
    <source>
        <dbReference type="ARBA" id="ARBA00022840"/>
    </source>
</evidence>
<evidence type="ECO:0000256" key="1">
    <source>
        <dbReference type="ARBA" id="ARBA00001953"/>
    </source>
</evidence>
<protein>
    <submittedName>
        <fullName evidence="30">Acetyl-CoA carboxylase 1</fullName>
    </submittedName>
</protein>
<feature type="domain" description="ATP-grasp" evidence="26">
    <location>
        <begin position="200"/>
        <end position="394"/>
    </location>
</feature>
<dbReference type="PROSITE" id="PS50980">
    <property type="entry name" value="COA_CT_NTER"/>
    <property type="match status" value="1"/>
</dbReference>
<evidence type="ECO:0000256" key="18">
    <source>
        <dbReference type="ARBA" id="ARBA00023267"/>
    </source>
</evidence>
<dbReference type="InterPro" id="IPR005481">
    <property type="entry name" value="BC-like_N"/>
</dbReference>
<dbReference type="Proteomes" id="UP001327560">
    <property type="component" value="Chromosome 3"/>
</dbReference>
<dbReference type="InterPro" id="IPR034733">
    <property type="entry name" value="AcCoA_carboxyl_beta"/>
</dbReference>
<dbReference type="Gene3D" id="3.30.470.20">
    <property type="entry name" value="ATP-grasp fold, B domain"/>
    <property type="match status" value="1"/>
</dbReference>
<evidence type="ECO:0000256" key="19">
    <source>
        <dbReference type="ARBA" id="ARBA00023268"/>
    </source>
</evidence>
<feature type="compositionally biased region" description="Basic residues" evidence="24">
    <location>
        <begin position="2348"/>
        <end position="2358"/>
    </location>
</feature>
<dbReference type="FunFam" id="3.40.50.20:FF:000005">
    <property type="entry name" value="acetyl-CoA carboxylase isoform X2"/>
    <property type="match status" value="1"/>
</dbReference>
<dbReference type="SUPFAM" id="SSF52096">
    <property type="entry name" value="ClpP/crotonase"/>
    <property type="match status" value="2"/>
</dbReference>
<gene>
    <name evidence="30" type="ORF">Cni_G11452</name>
</gene>
<evidence type="ECO:0000256" key="20">
    <source>
        <dbReference type="ARBA" id="ARBA00048065"/>
    </source>
</evidence>
<dbReference type="Pfam" id="PF00364">
    <property type="entry name" value="Biotin_lipoyl"/>
    <property type="match status" value="1"/>
</dbReference>
<dbReference type="InterPro" id="IPR016185">
    <property type="entry name" value="PreATP-grasp_dom_sf"/>
</dbReference>
<evidence type="ECO:0000256" key="12">
    <source>
        <dbReference type="ARBA" id="ARBA00022832"/>
    </source>
</evidence>
<evidence type="ECO:0000256" key="16">
    <source>
        <dbReference type="ARBA" id="ARBA00023160"/>
    </source>
</evidence>
<dbReference type="Gene3D" id="3.40.50.20">
    <property type="match status" value="1"/>
</dbReference>
<evidence type="ECO:0000259" key="26">
    <source>
        <dbReference type="PROSITE" id="PS50975"/>
    </source>
</evidence>
<dbReference type="Gene3D" id="3.30.1490.20">
    <property type="entry name" value="ATP-grasp fold, A domain"/>
    <property type="match status" value="1"/>
</dbReference>
<evidence type="ECO:0000313" key="30">
    <source>
        <dbReference type="EMBL" id="WOL02733.1"/>
    </source>
</evidence>
<dbReference type="FunFam" id="2.40.50.100:FF:000005">
    <property type="entry name" value="Acetyl-CoA carboxylase 1"/>
    <property type="match status" value="1"/>
</dbReference>
<keyword evidence="10" id="KW-0479">Metal-binding</keyword>
<keyword evidence="14" id="KW-0460">Magnesium</keyword>
<dbReference type="InterPro" id="IPR011764">
    <property type="entry name" value="Biotin_carboxylation_dom"/>
</dbReference>
<comment type="subunit">
    <text evidence="4">Homodimer.</text>
</comment>
<dbReference type="InterPro" id="IPR049074">
    <property type="entry name" value="ACCA_BT"/>
</dbReference>
<dbReference type="PROSITE" id="PS50975">
    <property type="entry name" value="ATP_GRASP"/>
    <property type="match status" value="1"/>
</dbReference>
<organism evidence="30 31">
    <name type="scientific">Canna indica</name>
    <name type="common">Indian-shot</name>
    <dbReference type="NCBI Taxonomy" id="4628"/>
    <lineage>
        <taxon>Eukaryota</taxon>
        <taxon>Viridiplantae</taxon>
        <taxon>Streptophyta</taxon>
        <taxon>Embryophyta</taxon>
        <taxon>Tracheophyta</taxon>
        <taxon>Spermatophyta</taxon>
        <taxon>Magnoliopsida</taxon>
        <taxon>Liliopsida</taxon>
        <taxon>Zingiberales</taxon>
        <taxon>Cannaceae</taxon>
        <taxon>Canna</taxon>
    </lineage>
</organism>
<dbReference type="FunFam" id="3.30.470.20:FF:000043">
    <property type="entry name" value="acetyl-CoA carboxylase 1-like"/>
    <property type="match status" value="1"/>
</dbReference>
<proteinExistence type="predicted"/>
<dbReference type="EMBL" id="CP136892">
    <property type="protein sequence ID" value="WOL02733.1"/>
    <property type="molecule type" value="Genomic_DNA"/>
</dbReference>
<dbReference type="GO" id="GO:0006633">
    <property type="term" value="P:fatty acid biosynthetic process"/>
    <property type="evidence" value="ECO:0007669"/>
    <property type="project" value="UniProtKB-KW"/>
</dbReference>
<dbReference type="Pfam" id="PF00289">
    <property type="entry name" value="Biotin_carb_N"/>
    <property type="match status" value="1"/>
</dbReference>
<dbReference type="InterPro" id="IPR000089">
    <property type="entry name" value="Biotin_lipoyl"/>
</dbReference>
<keyword evidence="13 23" id="KW-0067">ATP-binding</keyword>
<feature type="region of interest" description="Disordered" evidence="24">
    <location>
        <begin position="2307"/>
        <end position="2366"/>
    </location>
</feature>
<dbReference type="GO" id="GO:0003989">
    <property type="term" value="F:acetyl-CoA carboxylase activity"/>
    <property type="evidence" value="ECO:0007669"/>
    <property type="project" value="UniProtKB-EC"/>
</dbReference>
<keyword evidence="15" id="KW-0443">Lipid metabolism</keyword>
<keyword evidence="9" id="KW-0436">Ligase</keyword>
<evidence type="ECO:0000256" key="23">
    <source>
        <dbReference type="PROSITE-ProRule" id="PRU00409"/>
    </source>
</evidence>
<dbReference type="GO" id="GO:0046872">
    <property type="term" value="F:metal ion binding"/>
    <property type="evidence" value="ECO:0007669"/>
    <property type="project" value="UniProtKB-KW"/>
</dbReference>
<dbReference type="InterPro" id="IPR013537">
    <property type="entry name" value="AcCoA_COase_cen"/>
</dbReference>
<dbReference type="SUPFAM" id="SSF56059">
    <property type="entry name" value="Glutathione synthetase ATP-binding domain-like"/>
    <property type="match status" value="1"/>
</dbReference>
<accession>A0AAQ3K644</accession>
<evidence type="ECO:0000256" key="22">
    <source>
        <dbReference type="ARBA" id="ARBA00057508"/>
    </source>
</evidence>
<evidence type="ECO:0000256" key="4">
    <source>
        <dbReference type="ARBA" id="ARBA00011738"/>
    </source>
</evidence>
<feature type="domain" description="Lipoyl-binding" evidence="25">
    <location>
        <begin position="697"/>
        <end position="771"/>
    </location>
</feature>